<gene>
    <name evidence="1" type="ORF">BFC17_13745</name>
</gene>
<protein>
    <submittedName>
        <fullName evidence="1">Uncharacterized protein</fullName>
    </submittedName>
</protein>
<proteinExistence type="predicted"/>
<reference evidence="1 2" key="1">
    <citation type="submission" date="2016-09" db="EMBL/GenBank/DDBJ databases">
        <title>Alteromonas lipolytica, a new species isolated from sea water.</title>
        <authorList>
            <person name="Wu Y.-H."/>
            <person name="Cheng H."/>
            <person name="Xu X.-W."/>
        </authorList>
    </citation>
    <scope>NUCLEOTIDE SEQUENCE [LARGE SCALE GENOMIC DNA]</scope>
    <source>
        <strain evidence="1 2">JW12</strain>
    </source>
</reference>
<comment type="caution">
    <text evidence="1">The sequence shown here is derived from an EMBL/GenBank/DDBJ whole genome shotgun (WGS) entry which is preliminary data.</text>
</comment>
<keyword evidence="2" id="KW-1185">Reference proteome</keyword>
<evidence type="ECO:0000313" key="1">
    <source>
        <dbReference type="EMBL" id="OFI34647.1"/>
    </source>
</evidence>
<name>A0A1E8FFB5_9ALTE</name>
<dbReference type="Proteomes" id="UP000176037">
    <property type="component" value="Unassembled WGS sequence"/>
</dbReference>
<dbReference type="EMBL" id="MJIC01000010">
    <property type="protein sequence ID" value="OFI34647.1"/>
    <property type="molecule type" value="Genomic_DNA"/>
</dbReference>
<sequence length="205" mass="22107">MQAFLLSARCQAPELKVDAISFIGLSSNRGKYIPVALPSHAIHGVSFSTLRYATGITVAPHPSTRATFLKRLAEMQAFLLSARCQAPELKVDAISFIGLSSNRGKYIPVALPSHAIHGVSFSTLRYATGITVAPHPSILKRLAAMQAFLLSAQLQNYLSPVLRGLSFTPVISKHTFSSITFRSKPVIPLPELNSWLAPGLQCLAA</sequence>
<organism evidence="1 2">
    <name type="scientific">Alteromonas lipolytica</name>
    <dbReference type="NCBI Taxonomy" id="1856405"/>
    <lineage>
        <taxon>Bacteria</taxon>
        <taxon>Pseudomonadati</taxon>
        <taxon>Pseudomonadota</taxon>
        <taxon>Gammaproteobacteria</taxon>
        <taxon>Alteromonadales</taxon>
        <taxon>Alteromonadaceae</taxon>
        <taxon>Alteromonas/Salinimonas group</taxon>
        <taxon>Alteromonas</taxon>
    </lineage>
</organism>
<evidence type="ECO:0000313" key="2">
    <source>
        <dbReference type="Proteomes" id="UP000176037"/>
    </source>
</evidence>
<dbReference type="RefSeq" id="WP_070175565.1">
    <property type="nucleotide sequence ID" value="NZ_MJIC01000010.1"/>
</dbReference>
<accession>A0A1E8FFB5</accession>
<dbReference type="AlphaFoldDB" id="A0A1E8FFB5"/>